<reference evidence="5 6" key="1">
    <citation type="submission" date="2023-10" db="EMBL/GenBank/DDBJ databases">
        <title>Development of a sustainable strategy for remediation of hydrocarbon-contaminated territories based on the waste exchange concept.</title>
        <authorList>
            <person name="Krivoruchko A."/>
        </authorList>
    </citation>
    <scope>NUCLEOTIDE SEQUENCE [LARGE SCALE GENOMIC DNA]</scope>
    <source>
        <strain evidence="5 6">IEGM 1323</strain>
    </source>
</reference>
<feature type="domain" description="Thymidylate synthase/dCMP hydroxymethylase" evidence="4">
    <location>
        <begin position="35"/>
        <end position="228"/>
    </location>
</feature>
<protein>
    <recommendedName>
        <fullName evidence="1">thymidylate synthase</fullName>
        <ecNumber evidence="1">2.1.1.45</ecNumber>
    </recommendedName>
</protein>
<dbReference type="InterPro" id="IPR023451">
    <property type="entry name" value="Thymidate_synth/dCMP_Mease_dom"/>
</dbReference>
<evidence type="ECO:0000313" key="6">
    <source>
        <dbReference type="Proteomes" id="UP001185755"/>
    </source>
</evidence>
<evidence type="ECO:0000256" key="1">
    <source>
        <dbReference type="ARBA" id="ARBA00011947"/>
    </source>
</evidence>
<proteinExistence type="predicted"/>
<dbReference type="CDD" id="cd00351">
    <property type="entry name" value="TS_Pyrimidine_HMase"/>
    <property type="match status" value="1"/>
</dbReference>
<evidence type="ECO:0000256" key="3">
    <source>
        <dbReference type="ARBA" id="ARBA00022679"/>
    </source>
</evidence>
<dbReference type="PRINTS" id="PR00108">
    <property type="entry name" value="THYMDSNTHASE"/>
</dbReference>
<sequence>MAFSVSDRTLDDLLRHTYNELVASGAKLSATRGSTLEIVGASLELENPLARLSLSESRRRLVSGLAELNWYLTGTSDTGTITHYIPIYANEIESDGSIRGAYGPRIFGNGDNNQIRNIIELLKEKPHTRRAVVQIFDKSDISKGKRFKDIPCTTTMQFLLRDGCLSLIVTMRSNDAYLGLPHDIFVFTMIQEIVARSLNCELGRYIHNVGSLHLYEERLDDVEAFLKEGWQSTDSSMKPMPSGAQWAYLEQLSAAEGELRSSGSFDEINLPSHAYWADLVRVLAHWEAAKRGNTTYAGRMQDAITDGTLREFVRVKSS</sequence>
<organism evidence="5 6">
    <name type="scientific">Rhodococcoides yunnanense</name>
    <dbReference type="NCBI Taxonomy" id="278209"/>
    <lineage>
        <taxon>Bacteria</taxon>
        <taxon>Bacillati</taxon>
        <taxon>Actinomycetota</taxon>
        <taxon>Actinomycetes</taxon>
        <taxon>Mycobacteriales</taxon>
        <taxon>Nocardiaceae</taxon>
        <taxon>Rhodococcoides</taxon>
    </lineage>
</organism>
<evidence type="ECO:0000259" key="4">
    <source>
        <dbReference type="Pfam" id="PF00303"/>
    </source>
</evidence>
<keyword evidence="2 5" id="KW-0489">Methyltransferase</keyword>
<dbReference type="InterPro" id="IPR045097">
    <property type="entry name" value="Thymidate_synth/dCMP_Mease"/>
</dbReference>
<dbReference type="Gene3D" id="3.30.572.10">
    <property type="entry name" value="Thymidylate synthase/dCMP hydroxymethylase domain"/>
    <property type="match status" value="1"/>
</dbReference>
<dbReference type="EMBL" id="JAWLJX010000009">
    <property type="protein sequence ID" value="MDV6263889.1"/>
    <property type="molecule type" value="Genomic_DNA"/>
</dbReference>
<evidence type="ECO:0000313" key="5">
    <source>
        <dbReference type="EMBL" id="MDV6263889.1"/>
    </source>
</evidence>
<dbReference type="Proteomes" id="UP001185755">
    <property type="component" value="Unassembled WGS sequence"/>
</dbReference>
<evidence type="ECO:0000256" key="2">
    <source>
        <dbReference type="ARBA" id="ARBA00022603"/>
    </source>
</evidence>
<dbReference type="GO" id="GO:0032259">
    <property type="term" value="P:methylation"/>
    <property type="evidence" value="ECO:0007669"/>
    <property type="project" value="UniProtKB-KW"/>
</dbReference>
<dbReference type="Pfam" id="PF00303">
    <property type="entry name" value="Thymidylat_synt"/>
    <property type="match status" value="1"/>
</dbReference>
<dbReference type="PANTHER" id="PTHR11548">
    <property type="entry name" value="THYMIDYLATE SYNTHASE 1"/>
    <property type="match status" value="1"/>
</dbReference>
<dbReference type="SUPFAM" id="SSF55831">
    <property type="entry name" value="Thymidylate synthase/dCMP hydroxymethylase"/>
    <property type="match status" value="1"/>
</dbReference>
<name>A0ABU4BIJ0_9NOCA</name>
<comment type="caution">
    <text evidence="5">The sequence shown here is derived from an EMBL/GenBank/DDBJ whole genome shotgun (WGS) entry which is preliminary data.</text>
</comment>
<accession>A0ABU4BIJ0</accession>
<dbReference type="PANTHER" id="PTHR11548:SF9">
    <property type="entry name" value="THYMIDYLATE SYNTHASE"/>
    <property type="match status" value="1"/>
</dbReference>
<dbReference type="RefSeq" id="WP_317566007.1">
    <property type="nucleotide sequence ID" value="NZ_JAWLJX010000009.1"/>
</dbReference>
<keyword evidence="3 5" id="KW-0808">Transferase</keyword>
<gene>
    <name evidence="5" type="ORF">R3P96_21330</name>
</gene>
<dbReference type="EC" id="2.1.1.45" evidence="1"/>
<dbReference type="GO" id="GO:0004799">
    <property type="term" value="F:thymidylate synthase activity"/>
    <property type="evidence" value="ECO:0007669"/>
    <property type="project" value="UniProtKB-EC"/>
</dbReference>
<dbReference type="InterPro" id="IPR000398">
    <property type="entry name" value="Thymidylate_synthase"/>
</dbReference>
<dbReference type="InterPro" id="IPR036926">
    <property type="entry name" value="Thymidate_synth/dCMP_Mease_sf"/>
</dbReference>
<keyword evidence="6" id="KW-1185">Reference proteome</keyword>